<dbReference type="EMBL" id="KV426018">
    <property type="protein sequence ID" value="KZV91906.1"/>
    <property type="molecule type" value="Genomic_DNA"/>
</dbReference>
<gene>
    <name evidence="1" type="ORF">EXIGLDRAFT_769495</name>
</gene>
<dbReference type="InParanoid" id="A0A165HFY4"/>
<evidence type="ECO:0000313" key="2">
    <source>
        <dbReference type="Proteomes" id="UP000077266"/>
    </source>
</evidence>
<accession>A0A165HFY4</accession>
<reference evidence="1 2" key="1">
    <citation type="journal article" date="2016" name="Mol. Biol. Evol.">
        <title>Comparative Genomics of Early-Diverging Mushroom-Forming Fungi Provides Insights into the Origins of Lignocellulose Decay Capabilities.</title>
        <authorList>
            <person name="Nagy L.G."/>
            <person name="Riley R."/>
            <person name="Tritt A."/>
            <person name="Adam C."/>
            <person name="Daum C."/>
            <person name="Floudas D."/>
            <person name="Sun H."/>
            <person name="Yadav J.S."/>
            <person name="Pangilinan J."/>
            <person name="Larsson K.H."/>
            <person name="Matsuura K."/>
            <person name="Barry K."/>
            <person name="Labutti K."/>
            <person name="Kuo R."/>
            <person name="Ohm R.A."/>
            <person name="Bhattacharya S.S."/>
            <person name="Shirouzu T."/>
            <person name="Yoshinaga Y."/>
            <person name="Martin F.M."/>
            <person name="Grigoriev I.V."/>
            <person name="Hibbett D.S."/>
        </authorList>
    </citation>
    <scope>NUCLEOTIDE SEQUENCE [LARGE SCALE GENOMIC DNA]</scope>
    <source>
        <strain evidence="1 2">HHB12029</strain>
    </source>
</reference>
<evidence type="ECO:0000313" key="1">
    <source>
        <dbReference type="EMBL" id="KZV91906.1"/>
    </source>
</evidence>
<name>A0A165HFY4_EXIGL</name>
<organism evidence="1 2">
    <name type="scientific">Exidia glandulosa HHB12029</name>
    <dbReference type="NCBI Taxonomy" id="1314781"/>
    <lineage>
        <taxon>Eukaryota</taxon>
        <taxon>Fungi</taxon>
        <taxon>Dikarya</taxon>
        <taxon>Basidiomycota</taxon>
        <taxon>Agaricomycotina</taxon>
        <taxon>Agaricomycetes</taxon>
        <taxon>Auriculariales</taxon>
        <taxon>Exidiaceae</taxon>
        <taxon>Exidia</taxon>
    </lineage>
</organism>
<dbReference type="AlphaFoldDB" id="A0A165HFY4"/>
<keyword evidence="2" id="KW-1185">Reference proteome</keyword>
<sequence length="154" mass="18016">MAITPLMSLDALYRALRADFSHWHEYEDDESLYRSLTEQGLDLRERERPITEFKNAMQRYLDVLEAILRLARFAMELSATRLSEATGHSKMQRRLEDEQLRNLVEDAAHAESILTELLTRFGEDIYSLYDSFTYEALLWQQSLIHVSRAQSAAE</sequence>
<dbReference type="Proteomes" id="UP000077266">
    <property type="component" value="Unassembled WGS sequence"/>
</dbReference>
<protein>
    <submittedName>
        <fullName evidence="1">Uncharacterized protein</fullName>
    </submittedName>
</protein>
<proteinExistence type="predicted"/>